<reference evidence="6 7" key="1">
    <citation type="submission" date="2020-05" db="EMBL/GenBank/DDBJ databases">
        <title>Vigna angularis (adzuki bean) Var. LongXiaoDou No. 4 denovo assembly.</title>
        <authorList>
            <person name="Xiang H."/>
        </authorList>
    </citation>
    <scope>NUCLEOTIDE SEQUENCE [LARGE SCALE GENOMIC DNA]</scope>
    <source>
        <tissue evidence="6">Leaf</tissue>
    </source>
</reference>
<keyword evidence="5" id="KW-0653">Protein transport</keyword>
<dbReference type="EMBL" id="JABFOF010000003">
    <property type="protein sequence ID" value="KAG2402613.1"/>
    <property type="molecule type" value="Genomic_DNA"/>
</dbReference>
<dbReference type="GO" id="GO:0005737">
    <property type="term" value="C:cytoplasm"/>
    <property type="evidence" value="ECO:0007669"/>
    <property type="project" value="UniProtKB-SubCell"/>
</dbReference>
<accession>A0A8T0KWI5</accession>
<evidence type="ECO:0000313" key="7">
    <source>
        <dbReference type="Proteomes" id="UP000743370"/>
    </source>
</evidence>
<sequence>MVQETALTSLASAAYSFQAILIKATNKSNQMLHAKSMECISLVGMTIGKEKFRANAKLDDSNQLMFIHCSMETITLRDNQIGIKTSVLVEKATMCNMLCCYADEQKEGFFPWIDQISRMLLDERQVKSVVDKIKGVICASPRGKHDLAT</sequence>
<proteinExistence type="predicted"/>
<organism evidence="6 7">
    <name type="scientific">Phaseolus angularis</name>
    <name type="common">Azuki bean</name>
    <name type="synonym">Vigna angularis</name>
    <dbReference type="NCBI Taxonomy" id="3914"/>
    <lineage>
        <taxon>Eukaryota</taxon>
        <taxon>Viridiplantae</taxon>
        <taxon>Streptophyta</taxon>
        <taxon>Embryophyta</taxon>
        <taxon>Tracheophyta</taxon>
        <taxon>Spermatophyta</taxon>
        <taxon>Magnoliopsida</taxon>
        <taxon>eudicotyledons</taxon>
        <taxon>Gunneridae</taxon>
        <taxon>Pentapetalae</taxon>
        <taxon>rosids</taxon>
        <taxon>fabids</taxon>
        <taxon>Fabales</taxon>
        <taxon>Fabaceae</taxon>
        <taxon>Papilionoideae</taxon>
        <taxon>50 kb inversion clade</taxon>
        <taxon>NPAAA clade</taxon>
        <taxon>indigoferoid/millettioid clade</taxon>
        <taxon>Phaseoleae</taxon>
        <taxon>Vigna</taxon>
    </lineage>
</organism>
<dbReference type="AlphaFoldDB" id="A0A8T0KWI5"/>
<evidence type="ECO:0000256" key="5">
    <source>
        <dbReference type="ARBA" id="ARBA00022927"/>
    </source>
</evidence>
<evidence type="ECO:0000256" key="4">
    <source>
        <dbReference type="ARBA" id="ARBA00022737"/>
    </source>
</evidence>
<keyword evidence="3" id="KW-0963">Cytoplasm</keyword>
<evidence type="ECO:0000313" key="6">
    <source>
        <dbReference type="EMBL" id="KAG2402613.1"/>
    </source>
</evidence>
<evidence type="ECO:0000256" key="2">
    <source>
        <dbReference type="ARBA" id="ARBA00022448"/>
    </source>
</evidence>
<dbReference type="GO" id="GO:0006606">
    <property type="term" value="P:protein import into nucleus"/>
    <property type="evidence" value="ECO:0007669"/>
    <property type="project" value="InterPro"/>
</dbReference>
<keyword evidence="2" id="KW-0813">Transport</keyword>
<dbReference type="Gene3D" id="1.25.10.10">
    <property type="entry name" value="Leucine-rich Repeat Variant"/>
    <property type="match status" value="1"/>
</dbReference>
<dbReference type="InterPro" id="IPR040122">
    <property type="entry name" value="Importin_beta"/>
</dbReference>
<keyword evidence="4" id="KW-0677">Repeat</keyword>
<evidence type="ECO:0000256" key="1">
    <source>
        <dbReference type="ARBA" id="ARBA00004496"/>
    </source>
</evidence>
<evidence type="ECO:0000256" key="3">
    <source>
        <dbReference type="ARBA" id="ARBA00022490"/>
    </source>
</evidence>
<dbReference type="PANTHER" id="PTHR10527">
    <property type="entry name" value="IMPORTIN BETA"/>
    <property type="match status" value="1"/>
</dbReference>
<protein>
    <submittedName>
        <fullName evidence="6">Uncharacterized protein</fullName>
    </submittedName>
</protein>
<dbReference type="InterPro" id="IPR011989">
    <property type="entry name" value="ARM-like"/>
</dbReference>
<dbReference type="Proteomes" id="UP000743370">
    <property type="component" value="Unassembled WGS sequence"/>
</dbReference>
<gene>
    <name evidence="6" type="ORF">HKW66_Vig0238100</name>
</gene>
<name>A0A8T0KWI5_PHAAN</name>
<comment type="caution">
    <text evidence="6">The sequence shown here is derived from an EMBL/GenBank/DDBJ whole genome shotgun (WGS) entry which is preliminary data.</text>
</comment>
<comment type="subcellular location">
    <subcellularLocation>
        <location evidence="1">Cytoplasm</location>
    </subcellularLocation>
</comment>